<feature type="compositionally biased region" description="Acidic residues" evidence="2">
    <location>
        <begin position="58"/>
        <end position="72"/>
    </location>
</feature>
<gene>
    <name evidence="3" type="ORF">CK820_G0040719</name>
</gene>
<evidence type="ECO:0000256" key="1">
    <source>
        <dbReference type="ARBA" id="ARBA00010932"/>
    </source>
</evidence>
<proteinExistence type="inferred from homology"/>
<protein>
    <submittedName>
        <fullName evidence="3">SPDYE3 isoform 2</fullName>
    </submittedName>
</protein>
<dbReference type="InterPro" id="IPR020984">
    <property type="entry name" value="Speedy"/>
</dbReference>
<accession>A0A2J8Q8K3</accession>
<dbReference type="Pfam" id="PF11357">
    <property type="entry name" value="Spy1"/>
    <property type="match status" value="1"/>
</dbReference>
<dbReference type="EMBL" id="NBAG03000066">
    <property type="protein sequence ID" value="PNI92613.1"/>
    <property type="molecule type" value="Genomic_DNA"/>
</dbReference>
<dbReference type="GO" id="GO:0019901">
    <property type="term" value="F:protein kinase binding"/>
    <property type="evidence" value="ECO:0007669"/>
    <property type="project" value="InterPro"/>
</dbReference>
<dbReference type="Proteomes" id="UP000236370">
    <property type="component" value="Unassembled WGS sequence"/>
</dbReference>
<dbReference type="AlphaFoldDB" id="A0A2J8Q8K3"/>
<sequence length="157" mass="18205">IMSHQPQPQEEQSPQRSTSGYPLQEVVDDEVSGPSAPGVDPSPPRRSLGWKRKRECLDESDDEPEQELAPEPEETWVAETLCGLKMKAKRRRVSLVLPEYYEAFNRLLEDPVIKRFLAWDKDLRVSDKYLLAMVIAYFSRAGLPSWQYQRIHFFLAL</sequence>
<feature type="region of interest" description="Disordered" evidence="2">
    <location>
        <begin position="1"/>
        <end position="72"/>
    </location>
</feature>
<dbReference type="PANTHER" id="PTHR31156">
    <property type="entry name" value="WBSCR19-LIKE PROTEIN"/>
    <property type="match status" value="1"/>
</dbReference>
<comment type="similarity">
    <text evidence="1">Belongs to the Speedy/Ringo family.</text>
</comment>
<name>A0A2J8Q8K3_PANTR</name>
<organism evidence="3 4">
    <name type="scientific">Pan troglodytes</name>
    <name type="common">Chimpanzee</name>
    <dbReference type="NCBI Taxonomy" id="9598"/>
    <lineage>
        <taxon>Eukaryota</taxon>
        <taxon>Metazoa</taxon>
        <taxon>Chordata</taxon>
        <taxon>Craniata</taxon>
        <taxon>Vertebrata</taxon>
        <taxon>Euteleostomi</taxon>
        <taxon>Mammalia</taxon>
        <taxon>Eutheria</taxon>
        <taxon>Euarchontoglires</taxon>
        <taxon>Primates</taxon>
        <taxon>Haplorrhini</taxon>
        <taxon>Catarrhini</taxon>
        <taxon>Hominidae</taxon>
        <taxon>Pan</taxon>
    </lineage>
</organism>
<dbReference type="InterPro" id="IPR057742">
    <property type="entry name" value="Speedy_E"/>
</dbReference>
<reference evidence="3 4" key="1">
    <citation type="submission" date="2017-12" db="EMBL/GenBank/DDBJ databases">
        <title>High-resolution comparative analysis of great ape genomes.</title>
        <authorList>
            <person name="Pollen A."/>
            <person name="Hastie A."/>
            <person name="Hormozdiari F."/>
            <person name="Dougherty M."/>
            <person name="Liu R."/>
            <person name="Chaisson M."/>
            <person name="Hoppe E."/>
            <person name="Hill C."/>
            <person name="Pang A."/>
            <person name="Hillier L."/>
            <person name="Baker C."/>
            <person name="Armstrong J."/>
            <person name="Shendure J."/>
            <person name="Paten B."/>
            <person name="Wilson R."/>
            <person name="Chao H."/>
            <person name="Schneider V."/>
            <person name="Ventura M."/>
            <person name="Kronenberg Z."/>
            <person name="Murali S."/>
            <person name="Gordon D."/>
            <person name="Cantsilieris S."/>
            <person name="Munson K."/>
            <person name="Nelson B."/>
            <person name="Raja A."/>
            <person name="Underwood J."/>
            <person name="Diekhans M."/>
            <person name="Fiddes I."/>
            <person name="Haussler D."/>
            <person name="Eichler E."/>
        </authorList>
    </citation>
    <scope>NUCLEOTIDE SEQUENCE [LARGE SCALE GENOMIC DNA]</scope>
    <source>
        <strain evidence="3">Yerkes chimp pedigree #C0471</strain>
    </source>
</reference>
<evidence type="ECO:0000256" key="2">
    <source>
        <dbReference type="SAM" id="MobiDB-lite"/>
    </source>
</evidence>
<comment type="caution">
    <text evidence="3">The sequence shown here is derived from an EMBL/GenBank/DDBJ whole genome shotgun (WGS) entry which is preliminary data.</text>
</comment>
<feature type="compositionally biased region" description="Low complexity" evidence="2">
    <location>
        <begin position="1"/>
        <end position="15"/>
    </location>
</feature>
<feature type="non-terminal residue" evidence="3">
    <location>
        <position position="157"/>
    </location>
</feature>
<evidence type="ECO:0000313" key="4">
    <source>
        <dbReference type="Proteomes" id="UP000236370"/>
    </source>
</evidence>
<evidence type="ECO:0000313" key="3">
    <source>
        <dbReference type="EMBL" id="PNI92613.1"/>
    </source>
</evidence>
<feature type="non-terminal residue" evidence="3">
    <location>
        <position position="1"/>
    </location>
</feature>